<evidence type="ECO:0000313" key="1">
    <source>
        <dbReference type="EMBL" id="GAA1974920.1"/>
    </source>
</evidence>
<comment type="caution">
    <text evidence="1">The sequence shown here is derived from an EMBL/GenBank/DDBJ whole genome shotgun (WGS) entry which is preliminary data.</text>
</comment>
<protein>
    <submittedName>
        <fullName evidence="1">Baseplate assembly protein</fullName>
    </submittedName>
</protein>
<dbReference type="Gene3D" id="2.130.10.10">
    <property type="entry name" value="YVTN repeat-like/Quinoprotein amine dehydrogenase"/>
    <property type="match status" value="1"/>
</dbReference>
<organism evidence="1 2">
    <name type="scientific">Microbacterium pumilum</name>
    <dbReference type="NCBI Taxonomy" id="344165"/>
    <lineage>
        <taxon>Bacteria</taxon>
        <taxon>Bacillati</taxon>
        <taxon>Actinomycetota</taxon>
        <taxon>Actinomycetes</taxon>
        <taxon>Micrococcales</taxon>
        <taxon>Microbacteriaceae</taxon>
        <taxon>Microbacterium</taxon>
    </lineage>
</organism>
<evidence type="ECO:0000313" key="2">
    <source>
        <dbReference type="Proteomes" id="UP001500326"/>
    </source>
</evidence>
<name>A0ABN2RU39_9MICO</name>
<reference evidence="1 2" key="1">
    <citation type="journal article" date="2019" name="Int. J. Syst. Evol. Microbiol.">
        <title>The Global Catalogue of Microorganisms (GCM) 10K type strain sequencing project: providing services to taxonomists for standard genome sequencing and annotation.</title>
        <authorList>
            <consortium name="The Broad Institute Genomics Platform"/>
            <consortium name="The Broad Institute Genome Sequencing Center for Infectious Disease"/>
            <person name="Wu L."/>
            <person name="Ma J."/>
        </authorList>
    </citation>
    <scope>NUCLEOTIDE SEQUENCE [LARGE SCALE GENOMIC DNA]</scope>
    <source>
        <strain evidence="1 2">JCM 14902</strain>
    </source>
</reference>
<keyword evidence="2" id="KW-1185">Reference proteome</keyword>
<dbReference type="RefSeq" id="WP_344058152.1">
    <property type="nucleotide sequence ID" value="NZ_BAAAOH010000001.1"/>
</dbReference>
<dbReference type="SUPFAM" id="SSF110296">
    <property type="entry name" value="Oligoxyloglucan reducing end-specific cellobiohydrolase"/>
    <property type="match status" value="1"/>
</dbReference>
<accession>A0ABN2RU39</accession>
<dbReference type="EMBL" id="BAAAOH010000001">
    <property type="protein sequence ID" value="GAA1974920.1"/>
    <property type="molecule type" value="Genomic_DNA"/>
</dbReference>
<dbReference type="InterPro" id="IPR015943">
    <property type="entry name" value="WD40/YVTN_repeat-like_dom_sf"/>
</dbReference>
<dbReference type="Proteomes" id="UP001500326">
    <property type="component" value="Unassembled WGS sequence"/>
</dbReference>
<proteinExistence type="predicted"/>
<gene>
    <name evidence="1" type="ORF">GCM10009777_04720</name>
</gene>
<sequence length="853" mass="90279">MPLPIPNLDDRDFDRLVADAKALIAARSPEWTDLSPSDPGVTLLEVFAYLTDTLLYRVNRIPEKAFVQFLELIGVRVMPPAAASVDLVFSLSAPATSEVIVPRGSRVATARSDADSPVFATADDARIAVGQQTATVRAYAGEVVDGEHLGNGTGKPGQLLRVAHPPISLPTGDVFDLVIGVQAEPGELENREPARESGGITYRIWTEAEHFGAPPGPETEAHLYTVDRAEGVIMFAPAAQIADAAAGGLTAQAVALAEVPGPGRRIVAWYRHGGGAKGNVAAGTLTTLKDAVPGVSVTNPAAATGGRDRETLENAMVRGPQSIHTLDRVVTARDYEQFAVAASGGVSRARAVTRADAWVGATPGEVQVYVVPSSDGGDVSADALAASMSPNVLERLAEALHSRQPIGARVGVSWVGLKGTLVRASVVVHRAEDRVAIERRLRERLDRVLSPVPVGTETGWPFGEHLRVAKVYDVLQAERGVRYVSDVTLIVEDVPRVVPSIVRDPNQRKTWFSASGEQIFRTVDDSTGWVAVARFEGESVERLAVLREAPGCVVATARVGETESSVVHASMDYGETWARIREFDSHVEEVALALIDGAPHAFLATDAGLFRQPLQGDAVGDRILVVAEDAAMGFYAVSTSVDPSGALCVAAAAQELKGVYVSFAEGRPGTFVNTGLKNQDIRVLRTLEIANRRYLYAGAYATGEEEGAGVSRVEVLGVQLDAKGWEPAGAKWTGGSCRDIAFIGETVLAATERAGVAVANPRQDGGSWRTPTRDCGLPLRQNGTFQALFTVASNDASPPLALCGGPDGVFRSADGRTWRLASPAAFGDEVSLPPNWLFAPGSHEITVAYDDAG</sequence>